<dbReference type="RefSeq" id="WP_236331223.1">
    <property type="nucleotide sequence ID" value="NZ_JAKIJS010000001.1"/>
</dbReference>
<name>A0ABS9GY83_9BACL</name>
<dbReference type="Proteomes" id="UP001649381">
    <property type="component" value="Unassembled WGS sequence"/>
</dbReference>
<evidence type="ECO:0000313" key="1">
    <source>
        <dbReference type="EMBL" id="MCF6136463.1"/>
    </source>
</evidence>
<gene>
    <name evidence="1" type="ORF">L2716_01890</name>
</gene>
<proteinExistence type="predicted"/>
<dbReference type="PANTHER" id="PTHR48100:SF1">
    <property type="entry name" value="HISTIDINE PHOSPHATASE FAMILY PROTEIN-RELATED"/>
    <property type="match status" value="1"/>
</dbReference>
<evidence type="ECO:0000313" key="2">
    <source>
        <dbReference type="Proteomes" id="UP001649381"/>
    </source>
</evidence>
<dbReference type="InterPro" id="IPR050275">
    <property type="entry name" value="PGM_Phosphatase"/>
</dbReference>
<dbReference type="InterPro" id="IPR029033">
    <property type="entry name" value="His_PPase_superfam"/>
</dbReference>
<dbReference type="EMBL" id="JAKIJS010000001">
    <property type="protein sequence ID" value="MCF6136463.1"/>
    <property type="molecule type" value="Genomic_DNA"/>
</dbReference>
<dbReference type="InterPro" id="IPR013078">
    <property type="entry name" value="His_Pase_superF_clade-1"/>
</dbReference>
<dbReference type="Pfam" id="PF00300">
    <property type="entry name" value="His_Phos_1"/>
    <property type="match status" value="1"/>
</dbReference>
<reference evidence="1 2" key="1">
    <citation type="submission" date="2022-01" db="EMBL/GenBank/DDBJ databases">
        <title>Alkalihalobacillus sp. EGI L200015, a novel bacterium isolated from a salt lake sediment.</title>
        <authorList>
            <person name="Gao L."/>
            <person name="Fang B.-Z."/>
            <person name="Li W.-J."/>
        </authorList>
    </citation>
    <scope>NUCLEOTIDE SEQUENCE [LARGE SCALE GENOMIC DNA]</scope>
    <source>
        <strain evidence="1 2">KCTC 12718</strain>
    </source>
</reference>
<dbReference type="Gene3D" id="3.40.50.1240">
    <property type="entry name" value="Phosphoglycerate mutase-like"/>
    <property type="match status" value="1"/>
</dbReference>
<accession>A0ABS9GY83</accession>
<sequence>MNIYIVRHCKAEGQPAESPLTDVGKKQAEELASFFADKSIDTIVSSPFRRARQSIEPTAIKLGIQLKLDDRLSERVLCSESTEDWKQKLRGSFNELDLKLAGGESSREAMSRAVEVVGDLRTSGVENTILVTHGNLMTLLLKHFNDRFGYDEWEQLKNPDVFLLTINNHEHNLTRVWE</sequence>
<organism evidence="1 2">
    <name type="scientific">Pseudalkalibacillus berkeleyi</name>
    <dbReference type="NCBI Taxonomy" id="1069813"/>
    <lineage>
        <taxon>Bacteria</taxon>
        <taxon>Bacillati</taxon>
        <taxon>Bacillota</taxon>
        <taxon>Bacilli</taxon>
        <taxon>Bacillales</taxon>
        <taxon>Fictibacillaceae</taxon>
        <taxon>Pseudalkalibacillus</taxon>
    </lineage>
</organism>
<comment type="caution">
    <text evidence="1">The sequence shown here is derived from an EMBL/GenBank/DDBJ whole genome shotgun (WGS) entry which is preliminary data.</text>
</comment>
<dbReference type="SMART" id="SM00855">
    <property type="entry name" value="PGAM"/>
    <property type="match status" value="1"/>
</dbReference>
<keyword evidence="2" id="KW-1185">Reference proteome</keyword>
<dbReference type="PANTHER" id="PTHR48100">
    <property type="entry name" value="BROAD-SPECIFICITY PHOSPHATASE YOR283W-RELATED"/>
    <property type="match status" value="1"/>
</dbReference>
<dbReference type="CDD" id="cd07067">
    <property type="entry name" value="HP_PGM_like"/>
    <property type="match status" value="1"/>
</dbReference>
<dbReference type="SUPFAM" id="SSF53254">
    <property type="entry name" value="Phosphoglycerate mutase-like"/>
    <property type="match status" value="1"/>
</dbReference>
<protein>
    <submittedName>
        <fullName evidence="1">Phosphoglycerate mutase family protein</fullName>
    </submittedName>
</protein>